<keyword evidence="4" id="KW-1185">Reference proteome</keyword>
<reference evidence="1" key="1">
    <citation type="submission" date="2021-02" db="EMBL/GenBank/DDBJ databases">
        <authorList>
            <person name="Nowell W R."/>
        </authorList>
    </citation>
    <scope>NUCLEOTIDE SEQUENCE</scope>
</reference>
<sequence length="215" mass="24878">MDFTRRQIDILLTGDVQLDVDDNFNSIIIQTLQFRFFNQSVQHFVEYLCAAGDDCDWLYAKQKVPPLLNIDYSPLYKAIEPLLYESTSSTNVAKCYQNDTLIDCLGGMCSYLPFDISSIPSISRSCSRYNQFELGIIIERRQIDPGPSIHDLDVFGFQCNKDQCNGPKNEDDLRRVVQSNNDWILQIENDSSSLQMTNNYVILFFVFIINHKHFE</sequence>
<name>A0A814G1C6_9BILA</name>
<evidence type="ECO:0000313" key="3">
    <source>
        <dbReference type="Proteomes" id="UP000663854"/>
    </source>
</evidence>
<dbReference type="EMBL" id="CAJNOL010001698">
    <property type="protein sequence ID" value="CAF1405814.1"/>
    <property type="molecule type" value="Genomic_DNA"/>
</dbReference>
<evidence type="ECO:0000313" key="2">
    <source>
        <dbReference type="EMBL" id="CAF1405814.1"/>
    </source>
</evidence>
<dbReference type="EMBL" id="CAJNOH010000305">
    <property type="protein sequence ID" value="CAF0992803.1"/>
    <property type="molecule type" value="Genomic_DNA"/>
</dbReference>
<protein>
    <submittedName>
        <fullName evidence="1">Uncharacterized protein</fullName>
    </submittedName>
</protein>
<evidence type="ECO:0000313" key="4">
    <source>
        <dbReference type="Proteomes" id="UP000663870"/>
    </source>
</evidence>
<comment type="caution">
    <text evidence="1">The sequence shown here is derived from an EMBL/GenBank/DDBJ whole genome shotgun (WGS) entry which is preliminary data.</text>
</comment>
<dbReference type="Proteomes" id="UP000663854">
    <property type="component" value="Unassembled WGS sequence"/>
</dbReference>
<dbReference type="Proteomes" id="UP000663870">
    <property type="component" value="Unassembled WGS sequence"/>
</dbReference>
<gene>
    <name evidence="2" type="ORF">JXQ802_LOCUS34973</name>
    <name evidence="1" type="ORF">PYM288_LOCUS14206</name>
</gene>
<evidence type="ECO:0000313" key="1">
    <source>
        <dbReference type="EMBL" id="CAF0992803.1"/>
    </source>
</evidence>
<accession>A0A814G1C6</accession>
<proteinExistence type="predicted"/>
<organism evidence="1 3">
    <name type="scientific">Rotaria sordida</name>
    <dbReference type="NCBI Taxonomy" id="392033"/>
    <lineage>
        <taxon>Eukaryota</taxon>
        <taxon>Metazoa</taxon>
        <taxon>Spiralia</taxon>
        <taxon>Gnathifera</taxon>
        <taxon>Rotifera</taxon>
        <taxon>Eurotatoria</taxon>
        <taxon>Bdelloidea</taxon>
        <taxon>Philodinida</taxon>
        <taxon>Philodinidae</taxon>
        <taxon>Rotaria</taxon>
    </lineage>
</organism>
<dbReference type="AlphaFoldDB" id="A0A814G1C6"/>